<dbReference type="AlphaFoldDB" id="A0A6G7XAZ0"/>
<accession>A0A6G7XAZ0</accession>
<evidence type="ECO:0000313" key="3">
    <source>
        <dbReference type="Proteomes" id="UP000502677"/>
    </source>
</evidence>
<sequence length="131" mass="14971">MTIFNSQAVNNDPLPVMNYTTGKRDTDDAYMSLVGDVIRLEPRAEFVVNDPNPILLAFRDYMGDGYTLRQLREHAHDWGLFTQGFQLSMSRREATRIYQEVVRDKARPSHERHASKVFARLANLTPATEGA</sequence>
<dbReference type="RefSeq" id="WP_166287133.1">
    <property type="nucleotide sequence ID" value="NZ_CP049863.1"/>
</dbReference>
<evidence type="ECO:0000313" key="2">
    <source>
        <dbReference type="EMBL" id="QIK64545.1"/>
    </source>
</evidence>
<dbReference type="KEGG" id="lvi:G7068_00015"/>
<evidence type="ECO:0000313" key="1">
    <source>
        <dbReference type="EMBL" id="QIK61770.1"/>
    </source>
</evidence>
<dbReference type="EMBL" id="CP049863">
    <property type="protein sequence ID" value="QIK61770.1"/>
    <property type="molecule type" value="Genomic_DNA"/>
</dbReference>
<name>A0A6G7XAZ0_9MICO</name>
<gene>
    <name evidence="1" type="ORF">G7068_00015</name>
    <name evidence="2" type="ORF">G7068_15980</name>
</gene>
<protein>
    <submittedName>
        <fullName evidence="1">Uncharacterized protein</fullName>
    </submittedName>
</protein>
<proteinExistence type="predicted"/>
<organism evidence="1 3">
    <name type="scientific">Leucobacter viscericola</name>
    <dbReference type="NCBI Taxonomy" id="2714935"/>
    <lineage>
        <taxon>Bacteria</taxon>
        <taxon>Bacillati</taxon>
        <taxon>Actinomycetota</taxon>
        <taxon>Actinomycetes</taxon>
        <taxon>Micrococcales</taxon>
        <taxon>Microbacteriaceae</taxon>
        <taxon>Leucobacter</taxon>
    </lineage>
</organism>
<reference evidence="1 3" key="1">
    <citation type="submission" date="2020-03" db="EMBL/GenBank/DDBJ databases">
        <title>Leucobacter sp. nov., isolated from beetles.</title>
        <authorList>
            <person name="Hyun D.-W."/>
            <person name="Bae J.-W."/>
        </authorList>
    </citation>
    <scope>NUCLEOTIDE SEQUENCE [LARGE SCALE GENOMIC DNA]</scope>
    <source>
        <strain evidence="1 3">HDW9C</strain>
    </source>
</reference>
<dbReference type="EMBL" id="CP049863">
    <property type="protein sequence ID" value="QIK64545.1"/>
    <property type="molecule type" value="Genomic_DNA"/>
</dbReference>
<dbReference type="Proteomes" id="UP000502677">
    <property type="component" value="Chromosome"/>
</dbReference>
<keyword evidence="3" id="KW-1185">Reference proteome</keyword>
<dbReference type="KEGG" id="lvi:G7068_15980"/>